<keyword evidence="2" id="KW-1185">Reference proteome</keyword>
<dbReference type="Proteomes" id="UP001148614">
    <property type="component" value="Unassembled WGS sequence"/>
</dbReference>
<name>A0A9W8TPG6_9PEZI</name>
<reference evidence="1" key="1">
    <citation type="submission" date="2022-07" db="EMBL/GenBank/DDBJ databases">
        <title>Genome Sequence of Xylaria arbuscula.</title>
        <authorList>
            <person name="Buettner E."/>
        </authorList>
    </citation>
    <scope>NUCLEOTIDE SEQUENCE</scope>
    <source>
        <strain evidence="1">VT107</strain>
    </source>
</reference>
<evidence type="ECO:0000313" key="1">
    <source>
        <dbReference type="EMBL" id="KAJ3575262.1"/>
    </source>
</evidence>
<sequence>MPRIKGPLSVSLAGESYAFVGPMYNYYNTPEPTRDGNRYIALGTNGSWYRHYHENGECWSQYSRNLKTEYPYLNRWFHETKAYSCPTQVMLGPEHTFFVRVGSQFSYNLVGRWVGRQDFRMVQKVWLGFGGAYVIDRYDGSQEWDLKGYYGDLKKRIKKGIYGSQKIQDLAMNIENPACYAIIMTNGGSDYMAANEFPEPVWRNYMTDNFSVRWRRRRE</sequence>
<evidence type="ECO:0000313" key="2">
    <source>
        <dbReference type="Proteomes" id="UP001148614"/>
    </source>
</evidence>
<comment type="caution">
    <text evidence="1">The sequence shown here is derived from an EMBL/GenBank/DDBJ whole genome shotgun (WGS) entry which is preliminary data.</text>
</comment>
<proteinExistence type="predicted"/>
<gene>
    <name evidence="1" type="ORF">NPX13_g4093</name>
</gene>
<organism evidence="1 2">
    <name type="scientific">Xylaria arbuscula</name>
    <dbReference type="NCBI Taxonomy" id="114810"/>
    <lineage>
        <taxon>Eukaryota</taxon>
        <taxon>Fungi</taxon>
        <taxon>Dikarya</taxon>
        <taxon>Ascomycota</taxon>
        <taxon>Pezizomycotina</taxon>
        <taxon>Sordariomycetes</taxon>
        <taxon>Xylariomycetidae</taxon>
        <taxon>Xylariales</taxon>
        <taxon>Xylariaceae</taxon>
        <taxon>Xylaria</taxon>
    </lineage>
</organism>
<dbReference type="AlphaFoldDB" id="A0A9W8TPG6"/>
<protein>
    <submittedName>
        <fullName evidence="1">Uncharacterized protein</fullName>
    </submittedName>
</protein>
<dbReference type="EMBL" id="JANPWZ010000555">
    <property type="protein sequence ID" value="KAJ3575262.1"/>
    <property type="molecule type" value="Genomic_DNA"/>
</dbReference>
<accession>A0A9W8TPG6</accession>